<keyword evidence="2" id="KW-1185">Reference proteome</keyword>
<dbReference type="AlphaFoldDB" id="A0A1I8BUY9"/>
<feature type="transmembrane region" description="Helical" evidence="1">
    <location>
        <begin position="109"/>
        <end position="128"/>
    </location>
</feature>
<keyword evidence="1" id="KW-0472">Membrane</keyword>
<dbReference type="WBParaSite" id="MhA1_Contig643.frz3.gene13">
    <property type="protein sequence ID" value="MhA1_Contig643.frz3.gene13"/>
    <property type="gene ID" value="MhA1_Contig643.frz3.gene13"/>
</dbReference>
<protein>
    <submittedName>
        <fullName evidence="3">Transmembrane protein</fullName>
    </submittedName>
</protein>
<organism evidence="2 3">
    <name type="scientific">Meloidogyne hapla</name>
    <name type="common">Root-knot nematode worm</name>
    <dbReference type="NCBI Taxonomy" id="6305"/>
    <lineage>
        <taxon>Eukaryota</taxon>
        <taxon>Metazoa</taxon>
        <taxon>Ecdysozoa</taxon>
        <taxon>Nematoda</taxon>
        <taxon>Chromadorea</taxon>
        <taxon>Rhabditida</taxon>
        <taxon>Tylenchina</taxon>
        <taxon>Tylenchomorpha</taxon>
        <taxon>Tylenchoidea</taxon>
        <taxon>Meloidogynidae</taxon>
        <taxon>Meloidogyninae</taxon>
        <taxon>Meloidogyne</taxon>
    </lineage>
</organism>
<evidence type="ECO:0000256" key="1">
    <source>
        <dbReference type="SAM" id="Phobius"/>
    </source>
</evidence>
<evidence type="ECO:0000313" key="2">
    <source>
        <dbReference type="Proteomes" id="UP000095281"/>
    </source>
</evidence>
<evidence type="ECO:0000313" key="3">
    <source>
        <dbReference type="WBParaSite" id="MhA1_Contig643.frz3.gene13"/>
    </source>
</evidence>
<sequence length="133" mass="14635">MYSSFSSYALRNDEIRQVVSEFRSKRAKIAHLISLSIAKVRRSASQDFNEWMLLSKVLESPWLPDSPRPSSGSRVSYLDAAIGLSAMVFSTGLSIFVGVSFWLQRPPRPSVVVGLSVVSAGLVIGFVGRRLSN</sequence>
<feature type="transmembrane region" description="Helical" evidence="1">
    <location>
        <begin position="77"/>
        <end position="103"/>
    </location>
</feature>
<dbReference type="Proteomes" id="UP000095281">
    <property type="component" value="Unplaced"/>
</dbReference>
<keyword evidence="1" id="KW-1133">Transmembrane helix</keyword>
<accession>A0A1I8BUY9</accession>
<proteinExistence type="predicted"/>
<reference evidence="3" key="1">
    <citation type="submission" date="2016-11" db="UniProtKB">
        <authorList>
            <consortium name="WormBaseParasite"/>
        </authorList>
    </citation>
    <scope>IDENTIFICATION</scope>
</reference>
<name>A0A1I8BUY9_MELHA</name>
<keyword evidence="1" id="KW-0812">Transmembrane</keyword>